<protein>
    <recommendedName>
        <fullName evidence="3">Alpha/beta hydrolase</fullName>
    </recommendedName>
</protein>
<gene>
    <name evidence="1" type="ORF">GpartN1_g3980.t1</name>
</gene>
<proteinExistence type="predicted"/>
<dbReference type="Proteomes" id="UP001061958">
    <property type="component" value="Unassembled WGS sequence"/>
</dbReference>
<reference evidence="1" key="1">
    <citation type="journal article" date="2022" name="Proc. Natl. Acad. Sci. U.S.A.">
        <title>Life cycle and functional genomics of the unicellular red alga Galdieria for elucidating algal and plant evolution and industrial use.</title>
        <authorList>
            <person name="Hirooka S."/>
            <person name="Itabashi T."/>
            <person name="Ichinose T.M."/>
            <person name="Onuma R."/>
            <person name="Fujiwara T."/>
            <person name="Yamashita S."/>
            <person name="Jong L.W."/>
            <person name="Tomita R."/>
            <person name="Iwane A.H."/>
            <person name="Miyagishima S.Y."/>
        </authorList>
    </citation>
    <scope>NUCLEOTIDE SEQUENCE</scope>
    <source>
        <strain evidence="1">NBRC 102759</strain>
    </source>
</reference>
<dbReference type="AlphaFoldDB" id="A0A9C7UQQ0"/>
<dbReference type="OrthoDB" id="408373at2759"/>
<dbReference type="Pfam" id="PF05728">
    <property type="entry name" value="UPF0227"/>
    <property type="match status" value="1"/>
</dbReference>
<comment type="caution">
    <text evidence="1">The sequence shown here is derived from an EMBL/GenBank/DDBJ whole genome shotgun (WGS) entry which is preliminary data.</text>
</comment>
<keyword evidence="2" id="KW-1185">Reference proteome</keyword>
<dbReference type="InterPro" id="IPR029058">
    <property type="entry name" value="AB_hydrolase_fold"/>
</dbReference>
<organism evidence="1 2">
    <name type="scientific">Galdieria partita</name>
    <dbReference type="NCBI Taxonomy" id="83374"/>
    <lineage>
        <taxon>Eukaryota</taxon>
        <taxon>Rhodophyta</taxon>
        <taxon>Bangiophyceae</taxon>
        <taxon>Galdieriales</taxon>
        <taxon>Galdieriaceae</taxon>
        <taxon>Galdieria</taxon>
    </lineage>
</organism>
<evidence type="ECO:0008006" key="3">
    <source>
        <dbReference type="Google" id="ProtNLM"/>
    </source>
</evidence>
<dbReference type="SUPFAM" id="SSF53474">
    <property type="entry name" value="alpha/beta-Hydrolases"/>
    <property type="match status" value="1"/>
</dbReference>
<dbReference type="Gene3D" id="3.40.50.1820">
    <property type="entry name" value="alpha/beta hydrolase"/>
    <property type="match status" value="1"/>
</dbReference>
<dbReference type="EMBL" id="BQMJ01000031">
    <property type="protein sequence ID" value="GJQ12189.1"/>
    <property type="molecule type" value="Genomic_DNA"/>
</dbReference>
<evidence type="ECO:0000313" key="2">
    <source>
        <dbReference type="Proteomes" id="UP001061958"/>
    </source>
</evidence>
<accession>A0A9C7UQQ0</accession>
<name>A0A9C7UQQ0_9RHOD</name>
<reference evidence="1" key="2">
    <citation type="submission" date="2022-01" db="EMBL/GenBank/DDBJ databases">
        <authorList>
            <person name="Hirooka S."/>
            <person name="Miyagishima S.Y."/>
        </authorList>
    </citation>
    <scope>NUCLEOTIDE SEQUENCE</scope>
    <source>
        <strain evidence="1">NBRC 102759</strain>
    </source>
</reference>
<dbReference type="InterPro" id="IPR008886">
    <property type="entry name" value="UPF0227/Esterase_YqiA"/>
</dbReference>
<evidence type="ECO:0000313" key="1">
    <source>
        <dbReference type="EMBL" id="GJQ12189.1"/>
    </source>
</evidence>
<sequence length="230" mass="26253">MSKHYYGYLHGFASSSDSWKGVHLKGFLKQYFGIPLHLFDLNVAKDKPYFLVSDAISKLLHKDFEISEATNQAQFTWRLIGSSLGAYTAARFANLFPWRVDKLVLLAPAFNLVEVWNSGTNDNLIANWKENGYQEFGGPQSQPFSVPFEFVEDLQKHPPFISVPCEGIVIHGSEDQVVPLTSAQEFVEHYSPHWKLRVVEDDHALMKQSTIRIIEKETVSCFDLKETEII</sequence>